<sequence length="653" mass="71099">SPSAKGSLSNYLVSSQNEASNLSTVPTARGPSDNQDQVRRNLTSAIESSDSVHGVENPELQQFATNFLSYYCSDLPTTQVNAHKRPGSPSVTDLEDKSIKKRHISSVGNQTHAEEHQMSLRKCNRPSTEVADMALCDTPRLAAVKVIGEETPQSMRGSSIFSPGDSFWKEAIQIADGMSKANGVFLEGAKRDADLAFSGLNGNSMDKEVSPLPVKHFDFSCEDKRMVVDAPSMSTPCNQVQSLCKLQDTNSSCVITKKRSDELSPPNDNIKSISPNTDIKSYNVTGLNSVENTPSSSVPLNDRLDISNWLPSEICNTYKRRGISKLYPWQVDCLQVDGVLQKRNLVYCASTSAGKSFVAEILMLRRVLTTRKVALLVLPYVSICAEKAEHLEALLEPLDKHVRSYYGSQGGGTLPKDTAVAVCTIEKANSLLNRLLEEGRLSEVGIIVIDELHMVGDQHRGYLLELMLTKLRYGAGEGRVEFSSGESSGSSSGKMDPTHGLQIVGMSATLPNVGAVADWLQAALYQTDFRPVPLEEYIKVGNSIYNKKMELVRMIPKRADLGGKDPDNIIELCNEVVQEGHSVLIFCSSRKGCESTAKHVAKYLKSFTVNVNGENEYPDIASAIDALKKSPAGLDPVLAETLPSGVAYHHAGL</sequence>
<dbReference type="GO" id="GO:0016787">
    <property type="term" value="F:hydrolase activity"/>
    <property type="evidence" value="ECO:0007669"/>
    <property type="project" value="UniProtKB-KW"/>
</dbReference>
<keyword evidence="1" id="KW-0547">Nucleotide-binding</keyword>
<dbReference type="Pfam" id="PF00270">
    <property type="entry name" value="DEAD"/>
    <property type="match status" value="1"/>
</dbReference>
<keyword evidence="2" id="KW-0378">Hydrolase</keyword>
<evidence type="ECO:0000256" key="5">
    <source>
        <dbReference type="SAM" id="MobiDB-lite"/>
    </source>
</evidence>
<reference evidence="7" key="1">
    <citation type="submission" date="2022-06" db="EMBL/GenBank/DDBJ databases">
        <title>Uncovering the hologenomic basis of an extraordinary plant invasion.</title>
        <authorList>
            <person name="Bieker V.C."/>
            <person name="Martin M.D."/>
            <person name="Gilbert T."/>
            <person name="Hodgins K."/>
            <person name="Battlay P."/>
            <person name="Petersen B."/>
            <person name="Wilson J."/>
        </authorList>
    </citation>
    <scope>NUCLEOTIDE SEQUENCE</scope>
    <source>
        <strain evidence="7">AA19_3_7</strain>
        <tissue evidence="7">Leaf</tissue>
    </source>
</reference>
<accession>A0AAD5D0X0</accession>
<evidence type="ECO:0000256" key="3">
    <source>
        <dbReference type="ARBA" id="ARBA00022806"/>
    </source>
</evidence>
<dbReference type="FunFam" id="3.40.50.300:FF:000968">
    <property type="entry name" value="Helicase and polymerase-containing protein TEBICHI"/>
    <property type="match status" value="1"/>
</dbReference>
<dbReference type="Gene3D" id="3.40.50.300">
    <property type="entry name" value="P-loop containing nucleotide triphosphate hydrolases"/>
    <property type="match status" value="2"/>
</dbReference>
<gene>
    <name evidence="7" type="ORF">M8C21_005020</name>
</gene>
<feature type="non-terminal residue" evidence="7">
    <location>
        <position position="653"/>
    </location>
</feature>
<dbReference type="PANTHER" id="PTHR47961:SF6">
    <property type="entry name" value="DNA-DIRECTED DNA POLYMERASE"/>
    <property type="match status" value="1"/>
</dbReference>
<evidence type="ECO:0000256" key="2">
    <source>
        <dbReference type="ARBA" id="ARBA00022801"/>
    </source>
</evidence>
<feature type="region of interest" description="Disordered" evidence="5">
    <location>
        <begin position="1"/>
        <end position="37"/>
    </location>
</feature>
<dbReference type="Proteomes" id="UP001206925">
    <property type="component" value="Unassembled WGS sequence"/>
</dbReference>
<keyword evidence="8" id="KW-1185">Reference proteome</keyword>
<comment type="caution">
    <text evidence="7">The sequence shown here is derived from an EMBL/GenBank/DDBJ whole genome shotgun (WGS) entry which is preliminary data.</text>
</comment>
<dbReference type="PANTHER" id="PTHR47961">
    <property type="entry name" value="DNA POLYMERASE THETA, PUTATIVE (AFU_ORTHOLOGUE AFUA_1G05260)-RELATED"/>
    <property type="match status" value="1"/>
</dbReference>
<dbReference type="EMBL" id="JAMZMK010006227">
    <property type="protein sequence ID" value="KAI7750051.1"/>
    <property type="molecule type" value="Genomic_DNA"/>
</dbReference>
<dbReference type="PROSITE" id="PS51192">
    <property type="entry name" value="HELICASE_ATP_BIND_1"/>
    <property type="match status" value="1"/>
</dbReference>
<evidence type="ECO:0000313" key="7">
    <source>
        <dbReference type="EMBL" id="KAI7750051.1"/>
    </source>
</evidence>
<name>A0AAD5D0X0_AMBAR</name>
<evidence type="ECO:0000259" key="6">
    <source>
        <dbReference type="PROSITE" id="PS51192"/>
    </source>
</evidence>
<proteinExistence type="predicted"/>
<feature type="non-terminal residue" evidence="7">
    <location>
        <position position="1"/>
    </location>
</feature>
<dbReference type="SMART" id="SM00487">
    <property type="entry name" value="DEXDc"/>
    <property type="match status" value="1"/>
</dbReference>
<keyword evidence="4" id="KW-0067">ATP-binding</keyword>
<dbReference type="InterPro" id="IPR050474">
    <property type="entry name" value="Hel308_SKI2-like"/>
</dbReference>
<dbReference type="InterPro" id="IPR011545">
    <property type="entry name" value="DEAD/DEAH_box_helicase_dom"/>
</dbReference>
<dbReference type="SUPFAM" id="SSF52540">
    <property type="entry name" value="P-loop containing nucleoside triphosphate hydrolases"/>
    <property type="match status" value="2"/>
</dbReference>
<dbReference type="CDD" id="cd18026">
    <property type="entry name" value="DEXHc_POLQ-like"/>
    <property type="match status" value="1"/>
</dbReference>
<protein>
    <recommendedName>
        <fullName evidence="6">Helicase ATP-binding domain-containing protein</fullName>
    </recommendedName>
</protein>
<evidence type="ECO:0000256" key="1">
    <source>
        <dbReference type="ARBA" id="ARBA00022741"/>
    </source>
</evidence>
<dbReference type="AlphaFoldDB" id="A0AAD5D0X0"/>
<organism evidence="7 8">
    <name type="scientific">Ambrosia artemisiifolia</name>
    <name type="common">Common ragweed</name>
    <dbReference type="NCBI Taxonomy" id="4212"/>
    <lineage>
        <taxon>Eukaryota</taxon>
        <taxon>Viridiplantae</taxon>
        <taxon>Streptophyta</taxon>
        <taxon>Embryophyta</taxon>
        <taxon>Tracheophyta</taxon>
        <taxon>Spermatophyta</taxon>
        <taxon>Magnoliopsida</taxon>
        <taxon>eudicotyledons</taxon>
        <taxon>Gunneridae</taxon>
        <taxon>Pentapetalae</taxon>
        <taxon>asterids</taxon>
        <taxon>campanulids</taxon>
        <taxon>Asterales</taxon>
        <taxon>Asteraceae</taxon>
        <taxon>Asteroideae</taxon>
        <taxon>Heliantheae alliance</taxon>
        <taxon>Heliantheae</taxon>
        <taxon>Ambrosia</taxon>
    </lineage>
</organism>
<dbReference type="GO" id="GO:0005524">
    <property type="term" value="F:ATP binding"/>
    <property type="evidence" value="ECO:0007669"/>
    <property type="project" value="UniProtKB-KW"/>
</dbReference>
<dbReference type="InterPro" id="IPR027417">
    <property type="entry name" value="P-loop_NTPase"/>
</dbReference>
<feature type="domain" description="Helicase ATP-binding" evidence="6">
    <location>
        <begin position="336"/>
        <end position="528"/>
    </location>
</feature>
<evidence type="ECO:0000313" key="8">
    <source>
        <dbReference type="Proteomes" id="UP001206925"/>
    </source>
</evidence>
<dbReference type="GO" id="GO:0004386">
    <property type="term" value="F:helicase activity"/>
    <property type="evidence" value="ECO:0007669"/>
    <property type="project" value="UniProtKB-KW"/>
</dbReference>
<evidence type="ECO:0000256" key="4">
    <source>
        <dbReference type="ARBA" id="ARBA00022840"/>
    </source>
</evidence>
<dbReference type="InterPro" id="IPR014001">
    <property type="entry name" value="Helicase_ATP-bd"/>
</dbReference>
<dbReference type="GO" id="GO:0003676">
    <property type="term" value="F:nucleic acid binding"/>
    <property type="evidence" value="ECO:0007669"/>
    <property type="project" value="InterPro"/>
</dbReference>
<keyword evidence="3" id="KW-0347">Helicase</keyword>